<accession>A0AAW0AZ76</accession>
<dbReference type="CDD" id="cd21037">
    <property type="entry name" value="MLKL_NTD"/>
    <property type="match status" value="1"/>
</dbReference>
<proteinExistence type="predicted"/>
<name>A0AAW0AZ76_9AGAR</name>
<keyword evidence="1" id="KW-1133">Transmembrane helix</keyword>
<evidence type="ECO:0000313" key="2">
    <source>
        <dbReference type="EMBL" id="KAK7018864.1"/>
    </source>
</evidence>
<evidence type="ECO:0008006" key="4">
    <source>
        <dbReference type="Google" id="ProtNLM"/>
    </source>
</evidence>
<gene>
    <name evidence="2" type="ORF">R3P38DRAFT_3199982</name>
</gene>
<dbReference type="AlphaFoldDB" id="A0AAW0AZ76"/>
<protein>
    <recommendedName>
        <fullName evidence="4">Fungal N-terminal domain-containing protein</fullName>
    </recommendedName>
</protein>
<evidence type="ECO:0000256" key="1">
    <source>
        <dbReference type="SAM" id="Phobius"/>
    </source>
</evidence>
<reference evidence="2 3" key="1">
    <citation type="journal article" date="2024" name="J Genomics">
        <title>Draft genome sequencing and assembly of Favolaschia claudopus CIRM-BRFM 2984 isolated from oak limbs.</title>
        <authorList>
            <person name="Navarro D."/>
            <person name="Drula E."/>
            <person name="Chaduli D."/>
            <person name="Cazenave R."/>
            <person name="Ahrendt S."/>
            <person name="Wang J."/>
            <person name="Lipzen A."/>
            <person name="Daum C."/>
            <person name="Barry K."/>
            <person name="Grigoriev I.V."/>
            <person name="Favel A."/>
            <person name="Rosso M.N."/>
            <person name="Martin F."/>
        </authorList>
    </citation>
    <scope>NUCLEOTIDE SEQUENCE [LARGE SCALE GENOMIC DNA]</scope>
    <source>
        <strain evidence="2 3">CIRM-BRFM 2984</strain>
    </source>
</reference>
<dbReference type="Proteomes" id="UP001362999">
    <property type="component" value="Unassembled WGS sequence"/>
</dbReference>
<comment type="caution">
    <text evidence="2">The sequence shown here is derived from an EMBL/GenBank/DDBJ whole genome shotgun (WGS) entry which is preliminary data.</text>
</comment>
<keyword evidence="1" id="KW-0472">Membrane</keyword>
<dbReference type="EMBL" id="JAWWNJ010000045">
    <property type="protein sequence ID" value="KAK7018864.1"/>
    <property type="molecule type" value="Genomic_DNA"/>
</dbReference>
<feature type="transmembrane region" description="Helical" evidence="1">
    <location>
        <begin position="486"/>
        <end position="506"/>
    </location>
</feature>
<evidence type="ECO:0000313" key="3">
    <source>
        <dbReference type="Proteomes" id="UP001362999"/>
    </source>
</evidence>
<keyword evidence="1" id="KW-0812">Transmembrane</keyword>
<organism evidence="2 3">
    <name type="scientific">Favolaschia claudopus</name>
    <dbReference type="NCBI Taxonomy" id="2862362"/>
    <lineage>
        <taxon>Eukaryota</taxon>
        <taxon>Fungi</taxon>
        <taxon>Dikarya</taxon>
        <taxon>Basidiomycota</taxon>
        <taxon>Agaricomycotina</taxon>
        <taxon>Agaricomycetes</taxon>
        <taxon>Agaricomycetidae</taxon>
        <taxon>Agaricales</taxon>
        <taxon>Marasmiineae</taxon>
        <taxon>Mycenaceae</taxon>
        <taxon>Favolaschia</taxon>
    </lineage>
</organism>
<keyword evidence="3" id="KW-1185">Reference proteome</keyword>
<sequence length="507" mass="56903">MDPVTLTTTILALGTFAKDLVDLGEAIRSSVEQVRRNRRHIRELTQDILRTLYQLASLTHNKEDTFREPELLRALESLKAEMLYIHSRCLKLSPVQLSGLRGIPSHLKAWRKRDDLEKKIARLRENVNKCFLQFTASYLPLTVSERAFAAARTEHIAVKIADTTLRIEQRLIIDNVETRIKTRRLEGMVAQLLLESEFGRRSDLTSLESQYLSAQLMSLVDSFERLLASNRLSFQLPPALQRGGASSRAIFDSTISTPSHVLIRILQLVVKINAAPAVVVPIQSLRTTFMDLGIQVYHIGMVSEAIAWGHLNIAFLRYSRKTETGKSILPNDEWIGTLQSMLLRADQLRSHKKTAMLSTAQEAMSITQAIETELVHSISEATFLTDEEVLEVVQQNPDVKASVPAMVDKSDAEGDAEYEEALETALVVGEAVVESLLESHCSKPVTMECDGKTSTEVSKAINQSAEEIFSKPVEIRWSMRSTLIDIVWWILVIFLFAFLCTTTTGVV</sequence>
<dbReference type="InterPro" id="IPR059179">
    <property type="entry name" value="MLKL-like_MCAfunc"/>
</dbReference>